<evidence type="ECO:0000256" key="4">
    <source>
        <dbReference type="ARBA" id="ARBA00022679"/>
    </source>
</evidence>
<feature type="transmembrane region" description="Helical" evidence="9">
    <location>
        <begin position="83"/>
        <end position="103"/>
    </location>
</feature>
<evidence type="ECO:0000256" key="9">
    <source>
        <dbReference type="SAM" id="Phobius"/>
    </source>
</evidence>
<dbReference type="Pfam" id="PF02397">
    <property type="entry name" value="Bac_transf"/>
    <property type="match status" value="1"/>
</dbReference>
<evidence type="ECO:0000256" key="1">
    <source>
        <dbReference type="ARBA" id="ARBA00004236"/>
    </source>
</evidence>
<protein>
    <submittedName>
        <fullName evidence="11">Sugar transferase</fullName>
    </submittedName>
</protein>
<dbReference type="Proteomes" id="UP000824044">
    <property type="component" value="Unassembled WGS sequence"/>
</dbReference>
<name>A0A9D2DY12_9FIRM</name>
<keyword evidence="5 9" id="KW-0812">Transmembrane</keyword>
<comment type="subcellular location">
    <subcellularLocation>
        <location evidence="1">Cell membrane</location>
    </subcellularLocation>
</comment>
<evidence type="ECO:0000256" key="8">
    <source>
        <dbReference type="SAM" id="MobiDB-lite"/>
    </source>
</evidence>
<evidence type="ECO:0000256" key="2">
    <source>
        <dbReference type="ARBA" id="ARBA00006464"/>
    </source>
</evidence>
<feature type="region of interest" description="Disordered" evidence="8">
    <location>
        <begin position="1"/>
        <end position="56"/>
    </location>
</feature>
<dbReference type="InterPro" id="IPR003362">
    <property type="entry name" value="Bact_transf"/>
</dbReference>
<dbReference type="GO" id="GO:0005886">
    <property type="term" value="C:plasma membrane"/>
    <property type="evidence" value="ECO:0007669"/>
    <property type="project" value="UniProtKB-SubCell"/>
</dbReference>
<evidence type="ECO:0000259" key="10">
    <source>
        <dbReference type="Pfam" id="PF02397"/>
    </source>
</evidence>
<dbReference type="AlphaFoldDB" id="A0A9D2DY12"/>
<sequence length="278" mass="31348">MEETGRNVSVVTHETRGSETKEKSADLQDRALVQPASNKKQASFVGEDSYGGSAAGQERVPEAKPFVPRRGAGYRCYLFFKRAFDIVASGLFLIVFSWLYLILAICVKCSDGGPVFYRHPRVGKNGKTIYIPKFRSMKKNSDRLEDMLTPEEYAQYKREYKIDNDPRITKLGAFLRKTSLDELPNVWAIFTGAISVIGPRPIMQDEVKEKYGADAQKLLSVKPGMIGWWAANGRSNATYESGERQRLELYYVDHCSVGLDIKIIFRTILGVLRRTGAK</sequence>
<evidence type="ECO:0000256" key="5">
    <source>
        <dbReference type="ARBA" id="ARBA00022692"/>
    </source>
</evidence>
<comment type="similarity">
    <text evidence="2">Belongs to the bacterial sugar transferase family.</text>
</comment>
<feature type="compositionally biased region" description="Basic and acidic residues" evidence="8">
    <location>
        <begin position="13"/>
        <end position="29"/>
    </location>
</feature>
<dbReference type="PANTHER" id="PTHR30576">
    <property type="entry name" value="COLANIC BIOSYNTHESIS UDP-GLUCOSE LIPID CARRIER TRANSFERASE"/>
    <property type="match status" value="1"/>
</dbReference>
<evidence type="ECO:0000256" key="6">
    <source>
        <dbReference type="ARBA" id="ARBA00022989"/>
    </source>
</evidence>
<dbReference type="PANTHER" id="PTHR30576:SF4">
    <property type="entry name" value="UNDECAPRENYL-PHOSPHATE GALACTOSE PHOSPHOTRANSFERASE"/>
    <property type="match status" value="1"/>
</dbReference>
<keyword evidence="7 9" id="KW-0472">Membrane</keyword>
<feature type="compositionally biased region" description="Polar residues" evidence="8">
    <location>
        <begin position="1"/>
        <end position="12"/>
    </location>
</feature>
<keyword evidence="6 9" id="KW-1133">Transmembrane helix</keyword>
<evidence type="ECO:0000256" key="3">
    <source>
        <dbReference type="ARBA" id="ARBA00022475"/>
    </source>
</evidence>
<reference evidence="11" key="2">
    <citation type="submission" date="2021-04" db="EMBL/GenBank/DDBJ databases">
        <authorList>
            <person name="Gilroy R."/>
        </authorList>
    </citation>
    <scope>NUCLEOTIDE SEQUENCE</scope>
    <source>
        <strain evidence="11">CHK33-5263</strain>
    </source>
</reference>
<keyword evidence="4 11" id="KW-0808">Transferase</keyword>
<comment type="caution">
    <text evidence="11">The sequence shown here is derived from an EMBL/GenBank/DDBJ whole genome shotgun (WGS) entry which is preliminary data.</text>
</comment>
<organism evidence="11 12">
    <name type="scientific">Candidatus Gallimonas intestinigallinarum</name>
    <dbReference type="NCBI Taxonomy" id="2838604"/>
    <lineage>
        <taxon>Bacteria</taxon>
        <taxon>Bacillati</taxon>
        <taxon>Bacillota</taxon>
        <taxon>Clostridia</taxon>
        <taxon>Candidatus Gallimonas</taxon>
    </lineage>
</organism>
<proteinExistence type="inferred from homology"/>
<evidence type="ECO:0000313" key="12">
    <source>
        <dbReference type="Proteomes" id="UP000824044"/>
    </source>
</evidence>
<dbReference type="EMBL" id="DXBS01000125">
    <property type="protein sequence ID" value="HIZ25148.1"/>
    <property type="molecule type" value="Genomic_DNA"/>
</dbReference>
<evidence type="ECO:0000313" key="11">
    <source>
        <dbReference type="EMBL" id="HIZ25148.1"/>
    </source>
</evidence>
<evidence type="ECO:0000256" key="7">
    <source>
        <dbReference type="ARBA" id="ARBA00023136"/>
    </source>
</evidence>
<accession>A0A9D2DY12</accession>
<feature type="domain" description="Bacterial sugar transferase" evidence="10">
    <location>
        <begin position="81"/>
        <end position="272"/>
    </location>
</feature>
<reference evidence="11" key="1">
    <citation type="journal article" date="2021" name="PeerJ">
        <title>Extensive microbial diversity within the chicken gut microbiome revealed by metagenomics and culture.</title>
        <authorList>
            <person name="Gilroy R."/>
            <person name="Ravi A."/>
            <person name="Getino M."/>
            <person name="Pursley I."/>
            <person name="Horton D.L."/>
            <person name="Alikhan N.F."/>
            <person name="Baker D."/>
            <person name="Gharbi K."/>
            <person name="Hall N."/>
            <person name="Watson M."/>
            <person name="Adriaenssens E.M."/>
            <person name="Foster-Nyarko E."/>
            <person name="Jarju S."/>
            <person name="Secka A."/>
            <person name="Antonio M."/>
            <person name="Oren A."/>
            <person name="Chaudhuri R.R."/>
            <person name="La Ragione R."/>
            <person name="Hildebrand F."/>
            <person name="Pallen M.J."/>
        </authorList>
    </citation>
    <scope>NUCLEOTIDE SEQUENCE</scope>
    <source>
        <strain evidence="11">CHK33-5263</strain>
    </source>
</reference>
<gene>
    <name evidence="11" type="ORF">H9812_06745</name>
</gene>
<keyword evidence="3" id="KW-1003">Cell membrane</keyword>
<dbReference type="GO" id="GO:0016780">
    <property type="term" value="F:phosphotransferase activity, for other substituted phosphate groups"/>
    <property type="evidence" value="ECO:0007669"/>
    <property type="project" value="TreeGrafter"/>
</dbReference>